<feature type="region of interest" description="Disordered" evidence="1">
    <location>
        <begin position="222"/>
        <end position="333"/>
    </location>
</feature>
<name>A0A3L8RW57_CHLGU</name>
<evidence type="ECO:0000256" key="1">
    <source>
        <dbReference type="SAM" id="MobiDB-lite"/>
    </source>
</evidence>
<feature type="compositionally biased region" description="Basic residues" evidence="1">
    <location>
        <begin position="266"/>
        <end position="278"/>
    </location>
</feature>
<feature type="compositionally biased region" description="Basic and acidic residues" evidence="1">
    <location>
        <begin position="173"/>
        <end position="186"/>
    </location>
</feature>
<feature type="region of interest" description="Disordered" evidence="1">
    <location>
        <begin position="381"/>
        <end position="402"/>
    </location>
</feature>
<gene>
    <name evidence="2" type="ORF">DV515_00015099</name>
</gene>
<keyword evidence="3" id="KW-1185">Reference proteome</keyword>
<evidence type="ECO:0000313" key="2">
    <source>
        <dbReference type="EMBL" id="RLV89018.1"/>
    </source>
</evidence>
<feature type="non-terminal residue" evidence="2">
    <location>
        <position position="512"/>
    </location>
</feature>
<protein>
    <submittedName>
        <fullName evidence="2">Uncharacterized protein</fullName>
    </submittedName>
</protein>
<feature type="compositionally biased region" description="Gly residues" evidence="1">
    <location>
        <begin position="390"/>
        <end position="402"/>
    </location>
</feature>
<dbReference type="Proteomes" id="UP000276834">
    <property type="component" value="Unassembled WGS sequence"/>
</dbReference>
<feature type="region of interest" description="Disordered" evidence="1">
    <location>
        <begin position="435"/>
        <end position="512"/>
    </location>
</feature>
<comment type="caution">
    <text evidence="2">The sequence shown here is derived from an EMBL/GenBank/DDBJ whole genome shotgun (WGS) entry which is preliminary data.</text>
</comment>
<feature type="compositionally biased region" description="Basic and acidic residues" evidence="1">
    <location>
        <begin position="248"/>
        <end position="258"/>
    </location>
</feature>
<dbReference type="EMBL" id="QUSF01000160">
    <property type="protein sequence ID" value="RLV89018.1"/>
    <property type="molecule type" value="Genomic_DNA"/>
</dbReference>
<feature type="region of interest" description="Disordered" evidence="1">
    <location>
        <begin position="150"/>
        <end position="197"/>
    </location>
</feature>
<organism evidence="2 3">
    <name type="scientific">Chloebia gouldiae</name>
    <name type="common">Gouldian finch</name>
    <name type="synonym">Erythrura gouldiae</name>
    <dbReference type="NCBI Taxonomy" id="44316"/>
    <lineage>
        <taxon>Eukaryota</taxon>
        <taxon>Metazoa</taxon>
        <taxon>Chordata</taxon>
        <taxon>Craniata</taxon>
        <taxon>Vertebrata</taxon>
        <taxon>Euteleostomi</taxon>
        <taxon>Archelosauria</taxon>
        <taxon>Archosauria</taxon>
        <taxon>Dinosauria</taxon>
        <taxon>Saurischia</taxon>
        <taxon>Theropoda</taxon>
        <taxon>Coelurosauria</taxon>
        <taxon>Aves</taxon>
        <taxon>Neognathae</taxon>
        <taxon>Neoaves</taxon>
        <taxon>Telluraves</taxon>
        <taxon>Australaves</taxon>
        <taxon>Passeriformes</taxon>
        <taxon>Passeroidea</taxon>
        <taxon>Passeridae</taxon>
        <taxon>Chloebia</taxon>
    </lineage>
</organism>
<accession>A0A3L8RW57</accession>
<evidence type="ECO:0000313" key="3">
    <source>
        <dbReference type="Proteomes" id="UP000276834"/>
    </source>
</evidence>
<reference evidence="2 3" key="1">
    <citation type="journal article" date="2018" name="Proc. R. Soc. B">
        <title>A non-coding region near Follistatin controls head colour polymorphism in the Gouldian finch.</title>
        <authorList>
            <person name="Toomey M.B."/>
            <person name="Marques C.I."/>
            <person name="Andrade P."/>
            <person name="Araujo P.M."/>
            <person name="Sabatino S."/>
            <person name="Gazda M.A."/>
            <person name="Afonso S."/>
            <person name="Lopes R.J."/>
            <person name="Corbo J.C."/>
            <person name="Carneiro M."/>
        </authorList>
    </citation>
    <scope>NUCLEOTIDE SEQUENCE [LARGE SCALE GENOMIC DNA]</scope>
    <source>
        <strain evidence="2">Red01</strain>
        <tissue evidence="2">Muscle</tissue>
    </source>
</reference>
<feature type="compositionally biased region" description="Low complexity" evidence="1">
    <location>
        <begin position="293"/>
        <end position="302"/>
    </location>
</feature>
<sequence>MDPAASPACSRGWHCPAECACCRPLCLSSAATQGTRSPSQLPLLSVTLSASLDFPPSAFISFPFPLLPVFPVFLPSTPVPSHAQLSWFTACASSPSARLFAALSLPPAYSTSDIMGLFFFFPLSCSFWLPRPLISFGVWEERRGEEGGVERLPLLGPSSEPSGQEEPQLFHSGEQRGPRQEPRDHTPPGQDEAALPPLPPRALHQVLADRRQQDPWAVLRAARHPGHPGPARGPGFARQRWTRRPGRSHGDARGEGRDGSPWSARSPRRGGQPRRGRAARREGGSGRVRRGSSLRLQRQALRVPQPSPGRPAHPLRRGAHQRAGPLRPGHGQVHLRGARPVLLRRARHRVPHQPAVRHHEERPLHRLLLPVLRQLAQAHLALGGHPGPPGARGRGVGAGGRGGLHRLLRQRQDGQHLHRLPRLLLLAKLRRVRLRSPSPADSVPLASAQRGGSRGSGTPAPLGAQKPPLRTGSSAGSQLAAVSGTPRAGQAGLSGREPVPRVLPSLPSIKGC</sequence>
<feature type="compositionally biased region" description="Low complexity" evidence="1">
    <location>
        <begin position="229"/>
        <end position="238"/>
    </location>
</feature>
<dbReference type="AlphaFoldDB" id="A0A3L8RW57"/>
<proteinExistence type="predicted"/>